<evidence type="ECO:0000313" key="3">
    <source>
        <dbReference type="Proteomes" id="UP001365405"/>
    </source>
</evidence>
<dbReference type="InterPro" id="IPR001466">
    <property type="entry name" value="Beta-lactam-related"/>
</dbReference>
<evidence type="ECO:0000259" key="1">
    <source>
        <dbReference type="Pfam" id="PF00144"/>
    </source>
</evidence>
<feature type="domain" description="Beta-lactamase-related" evidence="1">
    <location>
        <begin position="191"/>
        <end position="465"/>
    </location>
</feature>
<dbReference type="EC" id="3.-.-.-" evidence="2"/>
<evidence type="ECO:0000313" key="2">
    <source>
        <dbReference type="EMBL" id="MEK8052387.1"/>
    </source>
</evidence>
<proteinExistence type="predicted"/>
<dbReference type="PANTHER" id="PTHR43283">
    <property type="entry name" value="BETA-LACTAMASE-RELATED"/>
    <property type="match status" value="1"/>
</dbReference>
<dbReference type="Gene3D" id="3.40.710.10">
    <property type="entry name" value="DD-peptidase/beta-lactamase superfamily"/>
    <property type="match status" value="1"/>
</dbReference>
<dbReference type="InterPro" id="IPR012338">
    <property type="entry name" value="Beta-lactam/transpept-like"/>
</dbReference>
<gene>
    <name evidence="2" type="ORF">AACH10_19195</name>
</gene>
<comment type="caution">
    <text evidence="2">The sequence shown here is derived from an EMBL/GenBank/DDBJ whole genome shotgun (WGS) entry which is preliminary data.</text>
</comment>
<dbReference type="GO" id="GO:0016787">
    <property type="term" value="F:hydrolase activity"/>
    <property type="evidence" value="ECO:0007669"/>
    <property type="project" value="UniProtKB-KW"/>
</dbReference>
<reference evidence="2 3" key="1">
    <citation type="submission" date="2024-04" db="EMBL/GenBank/DDBJ databases">
        <title>Novel species of the genus Ideonella isolated from streams.</title>
        <authorList>
            <person name="Lu H."/>
        </authorList>
    </citation>
    <scope>NUCLEOTIDE SEQUENCE [LARGE SCALE GENOMIC DNA]</scope>
    <source>
        <strain evidence="2 3">DXS22W</strain>
    </source>
</reference>
<dbReference type="RefSeq" id="WP_341412097.1">
    <property type="nucleotide sequence ID" value="NZ_JBBUTH010000009.1"/>
</dbReference>
<dbReference type="Proteomes" id="UP001365405">
    <property type="component" value="Unassembled WGS sequence"/>
</dbReference>
<keyword evidence="3" id="KW-1185">Reference proteome</keyword>
<organism evidence="2 3">
    <name type="scientific">Pseudaquabacterium inlustre</name>
    <dbReference type="NCBI Taxonomy" id="2984192"/>
    <lineage>
        <taxon>Bacteria</taxon>
        <taxon>Pseudomonadati</taxon>
        <taxon>Pseudomonadota</taxon>
        <taxon>Betaproteobacteria</taxon>
        <taxon>Burkholderiales</taxon>
        <taxon>Sphaerotilaceae</taxon>
        <taxon>Pseudaquabacterium</taxon>
    </lineage>
</organism>
<dbReference type="PANTHER" id="PTHR43283:SF7">
    <property type="entry name" value="BETA-LACTAMASE-RELATED DOMAIN-CONTAINING PROTEIN"/>
    <property type="match status" value="1"/>
</dbReference>
<name>A0ABU9CP69_9BURK</name>
<dbReference type="SUPFAM" id="SSF56601">
    <property type="entry name" value="beta-lactamase/transpeptidase-like"/>
    <property type="match status" value="1"/>
</dbReference>
<sequence>MTPRLIAVRPIAARPIATHHHDGRRARALTAGLLSAAAVGLAGCASGGLGQAPRVASGLTSQLICIDVLHSGLPLADALRQRVAPLGAMGLVMPLIDVQVDAGQGRVHTRLAGGWASQAQWRPGLGCLVDWPGDAPAASAGLPPVAHWPAPELPAIAGPAPVAAANPALAQALARGFDEPDAARPSLFTQAIVVLQHGRVVGEQYAPGLGPATPLLGFSMSKSLTHALAGVLVQQGRLQPDRPGLFPAWQVPGDARAAITLDHLLRQTSGLAMRQDNSGTDPNSRMLFIERDKAGWLQQQPLVAPVGAGWAYSDGHFVLAGRLLRDAAGGSAAALHDLAVKRLFGPLGMHGVTLTVDATDTPNGASMFVAPARDWARLGQLYLNDGLAGGRRVLPEGWVRHATTPTLDTAYGAGWWTNTLGGSMLPQWGVPWGFASAPRDAFFARGFMGQFTLVVPSRGVVIVRMGISHQRGDAIEAVDRLVGEVLAALPE</sequence>
<accession>A0ABU9CP69</accession>
<protein>
    <submittedName>
        <fullName evidence="2">Serine hydrolase</fullName>
        <ecNumber evidence="2">3.-.-.-</ecNumber>
    </submittedName>
</protein>
<dbReference type="Pfam" id="PF00144">
    <property type="entry name" value="Beta-lactamase"/>
    <property type="match status" value="1"/>
</dbReference>
<dbReference type="InterPro" id="IPR050789">
    <property type="entry name" value="Diverse_Enzym_Activities"/>
</dbReference>
<dbReference type="EMBL" id="JBBUTH010000009">
    <property type="protein sequence ID" value="MEK8052387.1"/>
    <property type="molecule type" value="Genomic_DNA"/>
</dbReference>
<keyword evidence="2" id="KW-0378">Hydrolase</keyword>